<proteinExistence type="predicted"/>
<feature type="compositionally biased region" description="Basic and acidic residues" evidence="1">
    <location>
        <begin position="36"/>
        <end position="64"/>
    </location>
</feature>
<dbReference type="AlphaFoldDB" id="A0A8H4ES61"/>
<comment type="caution">
    <text evidence="2">The sequence shown here is derived from an EMBL/GenBank/DDBJ whole genome shotgun (WGS) entry which is preliminary data.</text>
</comment>
<reference evidence="2 3" key="1">
    <citation type="journal article" date="2019" name="Environ. Microbiol.">
        <title>At the nexus of three kingdoms: the genome of the mycorrhizal fungus Gigaspora margarita provides insights into plant, endobacterial and fungal interactions.</title>
        <authorList>
            <person name="Venice F."/>
            <person name="Ghignone S."/>
            <person name="Salvioli di Fossalunga A."/>
            <person name="Amselem J."/>
            <person name="Novero M."/>
            <person name="Xianan X."/>
            <person name="Sedzielewska Toro K."/>
            <person name="Morin E."/>
            <person name="Lipzen A."/>
            <person name="Grigoriev I.V."/>
            <person name="Henrissat B."/>
            <person name="Martin F.M."/>
            <person name="Bonfante P."/>
        </authorList>
    </citation>
    <scope>NUCLEOTIDE SEQUENCE [LARGE SCALE GENOMIC DNA]</scope>
    <source>
        <strain evidence="2 3">BEG34</strain>
    </source>
</reference>
<sequence>MSKLRAEIKWSHRKESNSELLVPSFQESIQNQQEVTNEKNNETSNKTEPETESRLEPETESRLEPELEIIENEDNIVNENFNDKEVIDSNSLEEEFSHFWMYG</sequence>
<evidence type="ECO:0000313" key="2">
    <source>
        <dbReference type="EMBL" id="KAF0544493.1"/>
    </source>
</evidence>
<dbReference type="EMBL" id="WTPW01000125">
    <property type="protein sequence ID" value="KAF0544493.1"/>
    <property type="molecule type" value="Genomic_DNA"/>
</dbReference>
<dbReference type="Proteomes" id="UP000439903">
    <property type="component" value="Unassembled WGS sequence"/>
</dbReference>
<name>A0A8H4ES61_GIGMA</name>
<feature type="compositionally biased region" description="Basic and acidic residues" evidence="1">
    <location>
        <begin position="1"/>
        <end position="17"/>
    </location>
</feature>
<accession>A0A8H4ES61</accession>
<keyword evidence="3" id="KW-1185">Reference proteome</keyword>
<gene>
    <name evidence="2" type="ORF">F8M41_002822</name>
</gene>
<feature type="region of interest" description="Disordered" evidence="1">
    <location>
        <begin position="1"/>
        <end position="64"/>
    </location>
</feature>
<evidence type="ECO:0000256" key="1">
    <source>
        <dbReference type="SAM" id="MobiDB-lite"/>
    </source>
</evidence>
<evidence type="ECO:0000313" key="3">
    <source>
        <dbReference type="Proteomes" id="UP000439903"/>
    </source>
</evidence>
<organism evidence="2 3">
    <name type="scientific">Gigaspora margarita</name>
    <dbReference type="NCBI Taxonomy" id="4874"/>
    <lineage>
        <taxon>Eukaryota</taxon>
        <taxon>Fungi</taxon>
        <taxon>Fungi incertae sedis</taxon>
        <taxon>Mucoromycota</taxon>
        <taxon>Glomeromycotina</taxon>
        <taxon>Glomeromycetes</taxon>
        <taxon>Diversisporales</taxon>
        <taxon>Gigasporaceae</taxon>
        <taxon>Gigaspora</taxon>
    </lineage>
</organism>
<feature type="compositionally biased region" description="Polar residues" evidence="1">
    <location>
        <begin position="25"/>
        <end position="35"/>
    </location>
</feature>
<protein>
    <submittedName>
        <fullName evidence="2">Uncharacterized protein</fullName>
    </submittedName>
</protein>